<evidence type="ECO:0000256" key="5">
    <source>
        <dbReference type="ARBA" id="ARBA00022473"/>
    </source>
</evidence>
<dbReference type="GO" id="GO:0005105">
    <property type="term" value="F:type 1 fibroblast growth factor receptor binding"/>
    <property type="evidence" value="ECO:0007669"/>
    <property type="project" value="UniProtKB-ARBA"/>
</dbReference>
<dbReference type="InterPro" id="IPR002209">
    <property type="entry name" value="Fibroblast_GF_fam"/>
</dbReference>
<evidence type="ECO:0000256" key="1">
    <source>
        <dbReference type="ARBA" id="ARBA00004123"/>
    </source>
</evidence>
<dbReference type="FunFam" id="2.60.120.340:FF:000003">
    <property type="entry name" value="Nucleoplasmin 2"/>
    <property type="match status" value="1"/>
</dbReference>
<feature type="compositionally biased region" description="Basic and acidic residues" evidence="16">
    <location>
        <begin position="181"/>
        <end position="197"/>
    </location>
</feature>
<evidence type="ECO:0000256" key="8">
    <source>
        <dbReference type="ARBA" id="ARBA00022853"/>
    </source>
</evidence>
<dbReference type="ExpressionAtlas" id="A0A5F7ZD31">
    <property type="expression patterns" value="baseline"/>
</dbReference>
<evidence type="ECO:0000313" key="19">
    <source>
        <dbReference type="Proteomes" id="UP000006718"/>
    </source>
</evidence>
<comment type="similarity">
    <text evidence="4">Belongs to the nucleoplasmin family.</text>
</comment>
<keyword evidence="5" id="KW-0217">Developmental protein</keyword>
<dbReference type="PRINTS" id="PR00262">
    <property type="entry name" value="IL1HBGF"/>
</dbReference>
<feature type="domain" description="Nucleoplasmin core" evidence="17">
    <location>
        <begin position="18"/>
        <end position="120"/>
    </location>
</feature>
<reference evidence="18" key="3">
    <citation type="submission" date="2025-08" db="UniProtKB">
        <authorList>
            <consortium name="Ensembl"/>
        </authorList>
    </citation>
    <scope>IDENTIFICATION</scope>
    <source>
        <strain evidence="18">17573</strain>
    </source>
</reference>
<dbReference type="GO" id="GO:0006325">
    <property type="term" value="P:chromatin organization"/>
    <property type="evidence" value="ECO:0007669"/>
    <property type="project" value="UniProtKB-KW"/>
</dbReference>
<keyword evidence="6" id="KW-0964">Secreted</keyword>
<dbReference type="VGNC" id="VGNC:78946">
    <property type="gene designation" value="XPO7"/>
</dbReference>
<feature type="compositionally biased region" description="Basic residues" evidence="16">
    <location>
        <begin position="424"/>
        <end position="436"/>
    </location>
</feature>
<dbReference type="SUPFAM" id="SSF69203">
    <property type="entry name" value="Nucleoplasmin-like core domain"/>
    <property type="match status" value="1"/>
</dbReference>
<name>A0A5F7ZD31_MACMU</name>
<protein>
    <recommendedName>
        <fullName evidence="15">Fibroblast growth factor</fullName>
        <shortName evidence="15">FGF</shortName>
    </recommendedName>
</protein>
<dbReference type="Gene3D" id="2.60.120.340">
    <property type="entry name" value="Nucleoplasmin core domain"/>
    <property type="match status" value="1"/>
</dbReference>
<dbReference type="InterPro" id="IPR036824">
    <property type="entry name" value="Nucleoplasmin_core_dom_sf"/>
</dbReference>
<dbReference type="InterPro" id="IPR008996">
    <property type="entry name" value="IL1/FGF"/>
</dbReference>
<dbReference type="GO" id="GO:0007338">
    <property type="term" value="P:single fertilization"/>
    <property type="evidence" value="ECO:0007669"/>
    <property type="project" value="UniProtKB-KW"/>
</dbReference>
<evidence type="ECO:0000313" key="20">
    <source>
        <dbReference type="VGNC" id="VGNC:78946"/>
    </source>
</evidence>
<organism evidence="18 19">
    <name type="scientific">Macaca mulatta</name>
    <name type="common">Rhesus macaque</name>
    <dbReference type="NCBI Taxonomy" id="9544"/>
    <lineage>
        <taxon>Eukaryota</taxon>
        <taxon>Metazoa</taxon>
        <taxon>Chordata</taxon>
        <taxon>Craniata</taxon>
        <taxon>Vertebrata</taxon>
        <taxon>Euteleostomi</taxon>
        <taxon>Mammalia</taxon>
        <taxon>Eutheria</taxon>
        <taxon>Euarchontoglires</taxon>
        <taxon>Primates</taxon>
        <taxon>Haplorrhini</taxon>
        <taxon>Catarrhini</taxon>
        <taxon>Cercopithecidae</taxon>
        <taxon>Cercopithecinae</taxon>
        <taxon>Macaca</taxon>
    </lineage>
</organism>
<keyword evidence="19" id="KW-1185">Reference proteome</keyword>
<keyword evidence="7" id="KW-0732">Signal</keyword>
<sequence>MNLSSASSTEEKAVTTVLWGCELSQERRTWTFRPQLEGKQNCRLLLHTICLGEKAKEEMHRVEILPPANQEDKKMQPVTIASLQASVLPMVTMVGVQLSPPVTFQLRAGSGPVFLCGQERYEASDLTWEEEEEEEGEEEEEEEEDDEDEDADVSLEEESPVKQVKRLVPQKQTSVAKKKKLEKEQEETRASVRDKSPAKKGGNSMELSVHQSPGPRIPPLILKTQEGFCVPTMKQLLILCCQTQGENHPSPNFNQYVRDQGAMTDQLSRRQIREYQLYSRTSGKHVQVTGRRISATAEDGNKFAKLIVETDTFGSRVRIKGAESEKYICMNKRGKLIGKPSGKSKDCVFTEIVLENNYTAFQNARHEGWFMAFTRQGRPRQASRSRQNQREAHFIKRLYQGQLPFPNHAEKQKQFEFVGSAPTRRTKRTRRPQPLT</sequence>
<dbReference type="Proteomes" id="UP000006718">
    <property type="component" value="Chromosome 8"/>
</dbReference>
<comment type="subunit">
    <text evidence="14">Homopentamer, when bound to H2A-H2B dimers only. Homodecamer of two stacked pentamers, when bound to H2A-H2B dimers and H3-H4 tetramers simultaneously.</text>
</comment>
<dbReference type="VEuPathDB" id="HostDB:ENSMMUG00000002032"/>
<evidence type="ECO:0000256" key="4">
    <source>
        <dbReference type="ARBA" id="ARBA00010744"/>
    </source>
</evidence>
<comment type="subcellular location">
    <subcellularLocation>
        <location evidence="1">Nucleus</location>
    </subcellularLocation>
    <subcellularLocation>
        <location evidence="2">Secreted</location>
    </subcellularLocation>
</comment>
<dbReference type="AlphaFoldDB" id="A0A5F7ZD31"/>
<keyword evidence="12" id="KW-0278">Fertilization</keyword>
<dbReference type="SMR" id="A0A5F7ZD31"/>
<dbReference type="Gene3D" id="2.80.10.50">
    <property type="match status" value="1"/>
</dbReference>
<dbReference type="PANTHER" id="PTHR11486">
    <property type="entry name" value="FIBROBLAST GROWTH FACTOR"/>
    <property type="match status" value="1"/>
</dbReference>
<feature type="region of interest" description="Disordered" evidence="16">
    <location>
        <begin position="415"/>
        <end position="436"/>
    </location>
</feature>
<feature type="compositionally biased region" description="Acidic residues" evidence="16">
    <location>
        <begin position="127"/>
        <end position="158"/>
    </location>
</feature>
<dbReference type="Pfam" id="PF00167">
    <property type="entry name" value="FGF"/>
    <property type="match status" value="1"/>
</dbReference>
<evidence type="ECO:0000259" key="17">
    <source>
        <dbReference type="Pfam" id="PF03066"/>
    </source>
</evidence>
<evidence type="ECO:0000256" key="14">
    <source>
        <dbReference type="ARBA" id="ARBA00064984"/>
    </source>
</evidence>
<comment type="function">
    <text evidence="13">Core histones chaperone involved in chromatin reprogramming, specially during fertilization and early embryonic development. Probably involved in sperm DNA decondensation during fertilization.</text>
</comment>
<evidence type="ECO:0000256" key="9">
    <source>
        <dbReference type="ARBA" id="ARBA00023030"/>
    </source>
</evidence>
<gene>
    <name evidence="20" type="primary">XPO7</name>
    <name evidence="18" type="synonym">NPM2</name>
</gene>
<evidence type="ECO:0000256" key="16">
    <source>
        <dbReference type="SAM" id="MobiDB-lite"/>
    </source>
</evidence>
<keyword evidence="8" id="KW-0156">Chromatin regulator</keyword>
<evidence type="ECO:0000256" key="6">
    <source>
        <dbReference type="ARBA" id="ARBA00022525"/>
    </source>
</evidence>
<accession>A0A5F7ZD31</accession>
<reference evidence="18" key="4">
    <citation type="submission" date="2025-09" db="UniProtKB">
        <authorList>
            <consortium name="Ensembl"/>
        </authorList>
    </citation>
    <scope>IDENTIFICATION</scope>
    <source>
        <strain evidence="18">17573</strain>
    </source>
</reference>
<dbReference type="GO" id="GO:0008083">
    <property type="term" value="F:growth factor activity"/>
    <property type="evidence" value="ECO:0007669"/>
    <property type="project" value="UniProtKB-KW"/>
</dbReference>
<dbReference type="Bgee" id="ENSMMUG00000002032">
    <property type="expression patterns" value="Expressed in dorsolateral prefrontal cortex and 21 other cell types or tissues"/>
</dbReference>
<dbReference type="Ensembl" id="ENSMMUT00000107043.1">
    <property type="protein sequence ID" value="ENSMMUP00000063089.1"/>
    <property type="gene ID" value="ENSMMUG00000002032.4"/>
</dbReference>
<evidence type="ECO:0000256" key="11">
    <source>
        <dbReference type="ARBA" id="ARBA00023242"/>
    </source>
</evidence>
<reference evidence="19" key="1">
    <citation type="journal article" date="2007" name="Science">
        <title>Evolutionary and biomedical insights from the rhesus macaque genome.</title>
        <authorList>
            <person name="Gibbs R.A."/>
            <person name="Rogers J."/>
            <person name="Katze M.G."/>
            <person name="Bumgarner R."/>
            <person name="Weinstock G.M."/>
            <person name="Mardis E.R."/>
            <person name="Remington K.A."/>
            <person name="Strausberg R.L."/>
            <person name="Venter J.C."/>
            <person name="Wilson R.K."/>
            <person name="Batzer M.A."/>
            <person name="Bustamante C.D."/>
            <person name="Eichler E.E."/>
            <person name="Hahn M.W."/>
            <person name="Hardison R.C."/>
            <person name="Makova K.D."/>
            <person name="Miller W."/>
            <person name="Milosavljevic A."/>
            <person name="Palermo R.E."/>
            <person name="Siepel A."/>
            <person name="Sikela J.M."/>
            <person name="Attaway T."/>
            <person name="Bell S."/>
            <person name="Bernard K.E."/>
            <person name="Buhay C.J."/>
            <person name="Chandrabose M.N."/>
            <person name="Dao M."/>
            <person name="Davis C."/>
            <person name="Delehaunty K.D."/>
            <person name="Ding Y."/>
            <person name="Dinh H.H."/>
            <person name="Dugan-Rocha S."/>
            <person name="Fulton L.A."/>
            <person name="Gabisi R.A."/>
            <person name="Garner T.T."/>
            <person name="Godfrey J."/>
            <person name="Hawes A.C."/>
            <person name="Hernandez J."/>
            <person name="Hines S."/>
            <person name="Holder M."/>
            <person name="Hume J."/>
            <person name="Jhangiani S.N."/>
            <person name="Joshi V."/>
            <person name="Khan Z.M."/>
            <person name="Kirkness E.F."/>
            <person name="Cree A."/>
            <person name="Fowler R.G."/>
            <person name="Lee S."/>
            <person name="Lewis L.R."/>
            <person name="Li Z."/>
            <person name="Liu Y.-S."/>
            <person name="Moore S.M."/>
            <person name="Muzny D."/>
            <person name="Nazareth L.V."/>
            <person name="Ngo D.N."/>
            <person name="Okwuonu G.O."/>
            <person name="Pai G."/>
            <person name="Parker D."/>
            <person name="Paul H.A."/>
            <person name="Pfannkoch C."/>
            <person name="Pohl C.S."/>
            <person name="Rogers Y.-H.C."/>
            <person name="Ruiz S.J."/>
            <person name="Sabo A."/>
            <person name="Santibanez J."/>
            <person name="Schneider B.W."/>
            <person name="Smith S.M."/>
            <person name="Sodergren E."/>
            <person name="Svatek A.F."/>
            <person name="Utterback T.R."/>
            <person name="Vattathil S."/>
            <person name="Warren W."/>
            <person name="White C.S."/>
            <person name="Chinwalla A.T."/>
            <person name="Feng Y."/>
            <person name="Halpern A.L."/>
            <person name="Hillier L.W."/>
            <person name="Huang X."/>
            <person name="Minx P."/>
            <person name="Nelson J.O."/>
            <person name="Pepin K.H."/>
            <person name="Qin X."/>
            <person name="Sutton G.G."/>
            <person name="Venter E."/>
            <person name="Walenz B.P."/>
            <person name="Wallis J.W."/>
            <person name="Worley K.C."/>
            <person name="Yang S.-P."/>
            <person name="Jones S.M."/>
            <person name="Marra M.A."/>
            <person name="Rocchi M."/>
            <person name="Schein J.E."/>
            <person name="Baertsch R."/>
            <person name="Clarke L."/>
            <person name="Csuros M."/>
            <person name="Glasscock J."/>
            <person name="Harris R.A."/>
            <person name="Havlak P."/>
            <person name="Jackson A.R."/>
            <person name="Jiang H."/>
            <person name="Liu Y."/>
            <person name="Messina D.N."/>
            <person name="Shen Y."/>
            <person name="Song H.X.-Z."/>
            <person name="Wylie T."/>
            <person name="Zhang L."/>
            <person name="Birney E."/>
            <person name="Han K."/>
            <person name="Konkel M.K."/>
            <person name="Lee J."/>
            <person name="Smit A.F.A."/>
            <person name="Ullmer B."/>
            <person name="Wang H."/>
            <person name="Xing J."/>
            <person name="Burhans R."/>
            <person name="Cheng Z."/>
            <person name="Karro J.E."/>
            <person name="Ma J."/>
            <person name="Raney B."/>
            <person name="She X."/>
            <person name="Cox M.J."/>
            <person name="Demuth J.P."/>
            <person name="Dumas L.J."/>
            <person name="Han S.-G."/>
            <person name="Hopkins J."/>
            <person name="Karimpour-Fard A."/>
            <person name="Kim Y.H."/>
            <person name="Pollack J.R."/>
            <person name="Vinar T."/>
            <person name="Addo-Quaye C."/>
            <person name="Degenhardt J."/>
            <person name="Denby A."/>
            <person name="Hubisz M.J."/>
            <person name="Indap A."/>
            <person name="Kosiol C."/>
            <person name="Lahn B.T."/>
            <person name="Lawson H.A."/>
            <person name="Marklein A."/>
            <person name="Nielsen R."/>
            <person name="Vallender E.J."/>
            <person name="Clark A.G."/>
            <person name="Ferguson B."/>
            <person name="Hernandez R.D."/>
            <person name="Hirani K."/>
            <person name="Kehrer-Sawatzki H."/>
            <person name="Kolb J."/>
            <person name="Patil S."/>
            <person name="Pu L.-L."/>
            <person name="Ren Y."/>
            <person name="Smith D.G."/>
            <person name="Wheeler D.A."/>
            <person name="Schenck I."/>
            <person name="Ball E.V."/>
            <person name="Chen R."/>
            <person name="Cooper D.N."/>
            <person name="Giardine B."/>
            <person name="Hsu F."/>
            <person name="Kent W.J."/>
            <person name="Lesk A."/>
            <person name="Nelson D.L."/>
            <person name="O'brien W.E."/>
            <person name="Pruefer K."/>
            <person name="Stenson P.D."/>
            <person name="Wallace J.C."/>
            <person name="Ke H."/>
            <person name="Liu X.-M."/>
            <person name="Wang P."/>
            <person name="Xiang A.P."/>
            <person name="Yang F."/>
            <person name="Barber G.P."/>
            <person name="Haussler D."/>
            <person name="Karolchik D."/>
            <person name="Kern A.D."/>
            <person name="Kuhn R.M."/>
            <person name="Smith K.E."/>
            <person name="Zwieg A.S."/>
        </authorList>
    </citation>
    <scope>NUCLEOTIDE SEQUENCE [LARGE SCALE GENOMIC DNA]</scope>
    <source>
        <strain evidence="19">17573</strain>
    </source>
</reference>
<dbReference type="CDD" id="cd23323">
    <property type="entry name" value="beta-trefoil_FGF17"/>
    <property type="match status" value="1"/>
</dbReference>
<evidence type="ECO:0000256" key="13">
    <source>
        <dbReference type="ARBA" id="ARBA00057534"/>
    </source>
</evidence>
<comment type="similarity">
    <text evidence="3 15">Belongs to the heparin-binding growth factors family.</text>
</comment>
<evidence type="ECO:0000256" key="7">
    <source>
        <dbReference type="ARBA" id="ARBA00022729"/>
    </source>
</evidence>
<evidence type="ECO:0000256" key="10">
    <source>
        <dbReference type="ARBA" id="ARBA00023186"/>
    </source>
</evidence>
<dbReference type="Pfam" id="PF03066">
    <property type="entry name" value="Nucleoplasmin"/>
    <property type="match status" value="1"/>
</dbReference>
<dbReference type="GeneTree" id="ENSGT00940000153139"/>
<dbReference type="InterPro" id="IPR024057">
    <property type="entry name" value="Nucleoplasmin_core_dom"/>
</dbReference>
<keyword evidence="9" id="KW-0339">Growth factor</keyword>
<evidence type="ECO:0000256" key="15">
    <source>
        <dbReference type="RuleBase" id="RU049442"/>
    </source>
</evidence>
<dbReference type="FunFam" id="2.80.10.50:FF:000007">
    <property type="entry name" value="Fibroblast growth factor"/>
    <property type="match status" value="1"/>
</dbReference>
<dbReference type="GO" id="GO:0005634">
    <property type="term" value="C:nucleus"/>
    <property type="evidence" value="ECO:0007669"/>
    <property type="project" value="UniProtKB-SubCell"/>
</dbReference>
<reference evidence="18" key="2">
    <citation type="submission" date="2019-01" db="EMBL/GenBank/DDBJ databases">
        <authorList>
            <person name="Graves T."/>
            <person name="Eichler E.E."/>
            <person name="Wilson R.K."/>
        </authorList>
    </citation>
    <scope>NUCLEOTIDE SEQUENCE [LARGE SCALE GENOMIC DNA]</scope>
    <source>
        <strain evidence="18">17573</strain>
    </source>
</reference>
<dbReference type="SMART" id="SM00442">
    <property type="entry name" value="FGF"/>
    <property type="match status" value="1"/>
</dbReference>
<evidence type="ECO:0000313" key="18">
    <source>
        <dbReference type="Ensembl" id="ENSMMUP00000063089.1"/>
    </source>
</evidence>
<dbReference type="GO" id="GO:0005576">
    <property type="term" value="C:extracellular region"/>
    <property type="evidence" value="ECO:0007669"/>
    <property type="project" value="UniProtKB-SubCell"/>
</dbReference>
<keyword evidence="11" id="KW-0539">Nucleus</keyword>
<proteinExistence type="inferred from homology"/>
<evidence type="ECO:0000256" key="2">
    <source>
        <dbReference type="ARBA" id="ARBA00004613"/>
    </source>
</evidence>
<dbReference type="PROSITE" id="PS00247">
    <property type="entry name" value="HBGF_FGF"/>
    <property type="match status" value="1"/>
</dbReference>
<dbReference type="GO" id="GO:0005111">
    <property type="term" value="F:type 2 fibroblast growth factor receptor binding"/>
    <property type="evidence" value="ECO:0007669"/>
    <property type="project" value="UniProtKB-ARBA"/>
</dbReference>
<feature type="region of interest" description="Disordered" evidence="16">
    <location>
        <begin position="124"/>
        <end position="215"/>
    </location>
</feature>
<evidence type="ECO:0000256" key="3">
    <source>
        <dbReference type="ARBA" id="ARBA00007936"/>
    </source>
</evidence>
<dbReference type="SUPFAM" id="SSF50353">
    <property type="entry name" value="Cytokine"/>
    <property type="match status" value="1"/>
</dbReference>
<evidence type="ECO:0000256" key="12">
    <source>
        <dbReference type="ARBA" id="ARBA00023279"/>
    </source>
</evidence>
<keyword evidence="10" id="KW-0143">Chaperone</keyword>